<protein>
    <submittedName>
        <fullName evidence="1">Uncharacterized protein</fullName>
    </submittedName>
</protein>
<keyword evidence="2" id="KW-1185">Reference proteome</keyword>
<evidence type="ECO:0000313" key="1">
    <source>
        <dbReference type="EMBL" id="OWK43978.1"/>
    </source>
</evidence>
<dbReference type="AlphaFoldDB" id="A0A225DZM2"/>
<dbReference type="Proteomes" id="UP000214646">
    <property type="component" value="Unassembled WGS sequence"/>
</dbReference>
<reference evidence="2" key="1">
    <citation type="submission" date="2017-06" db="EMBL/GenBank/DDBJ databases">
        <title>Genome analysis of Fimbriiglobus ruber SP5, the first member of the order Planctomycetales with confirmed chitinolytic capability.</title>
        <authorList>
            <person name="Ravin N.V."/>
            <person name="Rakitin A.L."/>
            <person name="Ivanova A.A."/>
            <person name="Beletsky A.V."/>
            <person name="Kulichevskaya I.S."/>
            <person name="Mardanov A.V."/>
            <person name="Dedysh S.N."/>
        </authorList>
    </citation>
    <scope>NUCLEOTIDE SEQUENCE [LARGE SCALE GENOMIC DNA]</scope>
    <source>
        <strain evidence="2">SP5</strain>
    </source>
</reference>
<gene>
    <name evidence="1" type="ORF">FRUB_03577</name>
</gene>
<comment type="caution">
    <text evidence="1">The sequence shown here is derived from an EMBL/GenBank/DDBJ whole genome shotgun (WGS) entry which is preliminary data.</text>
</comment>
<evidence type="ECO:0000313" key="2">
    <source>
        <dbReference type="Proteomes" id="UP000214646"/>
    </source>
</evidence>
<proteinExistence type="predicted"/>
<accession>A0A225DZM2</accession>
<name>A0A225DZM2_9BACT</name>
<dbReference type="EMBL" id="NIDE01000004">
    <property type="protein sequence ID" value="OWK43978.1"/>
    <property type="molecule type" value="Genomic_DNA"/>
</dbReference>
<organism evidence="1 2">
    <name type="scientific">Fimbriiglobus ruber</name>
    <dbReference type="NCBI Taxonomy" id="1908690"/>
    <lineage>
        <taxon>Bacteria</taxon>
        <taxon>Pseudomonadati</taxon>
        <taxon>Planctomycetota</taxon>
        <taxon>Planctomycetia</taxon>
        <taxon>Gemmatales</taxon>
        <taxon>Gemmataceae</taxon>
        <taxon>Fimbriiglobus</taxon>
    </lineage>
</organism>
<sequence length="181" mass="19649">MRNELCHTSSYPCRIKNARPNEQAADSAFAHCFTAPRPESKTVASSAPIAQIFPSGEKAKEVGEALSPRNSATDLPVSLLYSRMTPWVDGRGPSGFRSWVQVCLPDRTPAPGSCISSSHIVAHGQNCEEHPEFTNVISTFSGLTDGAKFVMGPHRTCSLTGSRRTVTGFWWRPAAAVRRSC</sequence>